<sequence length="146" mass="16047">MSSVICQSSASDGALVSSADMPERGIMELMLYRVPLPEDQSDKFNARPGHPINPAGVGKLVVDDNPIVGHKKPSPGCAFFSVKKQFEKLTLGEFLKPDPKETNSKQKDFEKTEKKVYYDNRAAGCLGGCKGCAEKMRRILKSLKKL</sequence>
<dbReference type="EMBL" id="LZPO01055137">
    <property type="protein sequence ID" value="OBS72294.1"/>
    <property type="molecule type" value="Genomic_DNA"/>
</dbReference>
<keyword evidence="2" id="KW-1185">Reference proteome</keyword>
<dbReference type="OrthoDB" id="2196114at2759"/>
<reference evidence="1 2" key="1">
    <citation type="submission" date="2016-06" db="EMBL/GenBank/DDBJ databases">
        <title>The Draft Genome Sequence and Annotation of the Desert Woodrat Neotoma lepida.</title>
        <authorList>
            <person name="Campbell M."/>
            <person name="Oakeson K.F."/>
            <person name="Yandell M."/>
            <person name="Halpert J.R."/>
            <person name="Dearing D."/>
        </authorList>
    </citation>
    <scope>NUCLEOTIDE SEQUENCE [LARGE SCALE GENOMIC DNA]</scope>
    <source>
        <strain evidence="1">417</strain>
        <tissue evidence="1">Liver</tissue>
    </source>
</reference>
<dbReference type="Proteomes" id="UP000092124">
    <property type="component" value="Unassembled WGS sequence"/>
</dbReference>
<organism evidence="1 2">
    <name type="scientific">Neotoma lepida</name>
    <name type="common">Desert woodrat</name>
    <dbReference type="NCBI Taxonomy" id="56216"/>
    <lineage>
        <taxon>Eukaryota</taxon>
        <taxon>Metazoa</taxon>
        <taxon>Chordata</taxon>
        <taxon>Craniata</taxon>
        <taxon>Vertebrata</taxon>
        <taxon>Euteleostomi</taxon>
        <taxon>Mammalia</taxon>
        <taxon>Eutheria</taxon>
        <taxon>Euarchontoglires</taxon>
        <taxon>Glires</taxon>
        <taxon>Rodentia</taxon>
        <taxon>Myomorpha</taxon>
        <taxon>Muroidea</taxon>
        <taxon>Cricetidae</taxon>
        <taxon>Neotominae</taxon>
        <taxon>Neotoma</taxon>
    </lineage>
</organism>
<name>A0A1A6H1Y7_NEOLE</name>
<evidence type="ECO:0000313" key="1">
    <source>
        <dbReference type="EMBL" id="OBS72294.1"/>
    </source>
</evidence>
<evidence type="ECO:0000313" key="2">
    <source>
        <dbReference type="Proteomes" id="UP000092124"/>
    </source>
</evidence>
<proteinExistence type="predicted"/>
<accession>A0A1A6H1Y7</accession>
<dbReference type="STRING" id="56216.A0A1A6H1Y7"/>
<gene>
    <name evidence="1" type="ORF">A6R68_13127</name>
</gene>
<comment type="caution">
    <text evidence="1">The sequence shown here is derived from an EMBL/GenBank/DDBJ whole genome shotgun (WGS) entry which is preliminary data.</text>
</comment>
<dbReference type="Gene3D" id="1.10.1170.10">
    <property type="entry name" value="Inhibitor Of Apoptosis Protein (2mihbC-IAP-1), Chain A"/>
    <property type="match status" value="1"/>
</dbReference>
<dbReference type="AlphaFoldDB" id="A0A1A6H1Y7"/>
<protein>
    <submittedName>
        <fullName evidence="1">Uncharacterized protein</fullName>
    </submittedName>
</protein>